<dbReference type="Gene3D" id="3.30.200.20">
    <property type="entry name" value="Phosphorylase Kinase, domain 1"/>
    <property type="match status" value="1"/>
</dbReference>
<dbReference type="AlphaFoldDB" id="A0AAV1PQT1"/>
<keyword evidence="5" id="KW-0067">ATP-binding</keyword>
<proteinExistence type="predicted"/>
<dbReference type="PANTHER" id="PTHR24058:SF53">
    <property type="entry name" value="HOMEODOMAIN-INTERACTING PROTEIN KINASE 2"/>
    <property type="match status" value="1"/>
</dbReference>
<evidence type="ECO:0000313" key="9">
    <source>
        <dbReference type="Proteomes" id="UP001314229"/>
    </source>
</evidence>
<feature type="region of interest" description="Disordered" evidence="6">
    <location>
        <begin position="484"/>
        <end position="503"/>
    </location>
</feature>
<dbReference type="GO" id="GO:0005524">
    <property type="term" value="F:ATP binding"/>
    <property type="evidence" value="ECO:0007669"/>
    <property type="project" value="UniProtKB-KW"/>
</dbReference>
<keyword evidence="1" id="KW-0723">Serine/threonine-protein kinase</keyword>
<dbReference type="EMBL" id="CAWUFR010000225">
    <property type="protein sequence ID" value="CAK6973244.1"/>
    <property type="molecule type" value="Genomic_DNA"/>
</dbReference>
<keyword evidence="8" id="KW-0238">DNA-binding</keyword>
<dbReference type="GO" id="GO:0003677">
    <property type="term" value="F:DNA binding"/>
    <property type="evidence" value="ECO:0007669"/>
    <property type="project" value="UniProtKB-KW"/>
</dbReference>
<dbReference type="SMART" id="SM00220">
    <property type="entry name" value="S_TKc"/>
    <property type="match status" value="1"/>
</dbReference>
<feature type="region of interest" description="Disordered" evidence="6">
    <location>
        <begin position="425"/>
        <end position="479"/>
    </location>
</feature>
<evidence type="ECO:0000256" key="4">
    <source>
        <dbReference type="ARBA" id="ARBA00022777"/>
    </source>
</evidence>
<dbReference type="Pfam" id="PF00069">
    <property type="entry name" value="Pkinase"/>
    <property type="match status" value="1"/>
</dbReference>
<keyword evidence="4 8" id="KW-0418">Kinase</keyword>
<evidence type="ECO:0000256" key="3">
    <source>
        <dbReference type="ARBA" id="ARBA00022741"/>
    </source>
</evidence>
<evidence type="ECO:0000259" key="7">
    <source>
        <dbReference type="PROSITE" id="PS50011"/>
    </source>
</evidence>
<evidence type="ECO:0000256" key="6">
    <source>
        <dbReference type="SAM" id="MobiDB-lite"/>
    </source>
</evidence>
<dbReference type="GO" id="GO:0046332">
    <property type="term" value="F:SMAD binding"/>
    <property type="evidence" value="ECO:0007669"/>
    <property type="project" value="TreeGrafter"/>
</dbReference>
<dbReference type="InterPro" id="IPR000719">
    <property type="entry name" value="Prot_kinase_dom"/>
</dbReference>
<feature type="compositionally biased region" description="Polar residues" evidence="6">
    <location>
        <begin position="425"/>
        <end position="435"/>
    </location>
</feature>
<name>A0AAV1PQT1_SCOSC</name>
<evidence type="ECO:0000256" key="5">
    <source>
        <dbReference type="ARBA" id="ARBA00022840"/>
    </source>
</evidence>
<dbReference type="PROSITE" id="PS00108">
    <property type="entry name" value="PROTEIN_KINASE_ST"/>
    <property type="match status" value="1"/>
</dbReference>
<keyword evidence="9" id="KW-1185">Reference proteome</keyword>
<dbReference type="PROSITE" id="PS50011">
    <property type="entry name" value="PROTEIN_KINASE_DOM"/>
    <property type="match status" value="1"/>
</dbReference>
<dbReference type="Gene3D" id="1.10.510.10">
    <property type="entry name" value="Transferase(Phosphotransferase) domain 1"/>
    <property type="match status" value="1"/>
</dbReference>
<feature type="region of interest" description="Disordered" evidence="6">
    <location>
        <begin position="509"/>
        <end position="547"/>
    </location>
</feature>
<dbReference type="GO" id="GO:0004713">
    <property type="term" value="F:protein tyrosine kinase activity"/>
    <property type="evidence" value="ECO:0007669"/>
    <property type="project" value="TreeGrafter"/>
</dbReference>
<sequence length="595" mass="65695">MSFFDLMTFSEKKSSSSTSSLDSSPISDKAADKKEEPKPFEVKKHNILHSSTCRYLILDFSGEGVFGTVAKCVNLITAQHVALKIQKTQDTAEAKREIDMLEIVSVLNPIEKNIVQYFEMFELEGHTCLAFEMLDRSLYQLIKDRQRKRLSPSELRPIAHQLLTAFDALKGIGIIHSDLKPDNVMLVNHQHEPFRVKLIDFGLACGISEVKQGVKIQPVGYRAPEISLGLPITEAIDMWGLGCVLIFLFVARQPFAVHCEYEMMRNIVETIGQPADHLICAGKFSQRFFRLSWNVDHTEWLLRTPEQYQKETGIEPKVWRTPFKCLDDLTTFYPETQESIELEDQRACVDFLKCLLETDPNRRITPEEALKHPYISMAHLTDEIDTSSYVDNALEKMLVCPMDEEEAELTDIKVEIVDTSAILSSNGSHDTSSNLPGPAADVPCDQDTATTDPTKEGSAVAANTGLAPESPDADEAEDQHDGIAGLTKKGSTADGSSEQEATMTGTIKKGSAAANSVSAPEGPASTGQAENTAADDGSPAAPKVRRGPLKRIRKFFDPQPDSCLQLQPSPVCLQSWTPSTPITSVVILLYCLVAM</sequence>
<comment type="caution">
    <text evidence="8">The sequence shown here is derived from an EMBL/GenBank/DDBJ whole genome shotgun (WGS) entry which is preliminary data.</text>
</comment>
<organism evidence="8 9">
    <name type="scientific">Scomber scombrus</name>
    <name type="common">Atlantic mackerel</name>
    <name type="synonym">Scomber vernalis</name>
    <dbReference type="NCBI Taxonomy" id="13677"/>
    <lineage>
        <taxon>Eukaryota</taxon>
        <taxon>Metazoa</taxon>
        <taxon>Chordata</taxon>
        <taxon>Craniata</taxon>
        <taxon>Vertebrata</taxon>
        <taxon>Euteleostomi</taxon>
        <taxon>Actinopterygii</taxon>
        <taxon>Neopterygii</taxon>
        <taxon>Teleostei</taxon>
        <taxon>Neoteleostei</taxon>
        <taxon>Acanthomorphata</taxon>
        <taxon>Pelagiaria</taxon>
        <taxon>Scombriformes</taxon>
        <taxon>Scombridae</taxon>
        <taxon>Scomber</taxon>
    </lineage>
</organism>
<evidence type="ECO:0000256" key="2">
    <source>
        <dbReference type="ARBA" id="ARBA00022679"/>
    </source>
</evidence>
<evidence type="ECO:0000256" key="1">
    <source>
        <dbReference type="ARBA" id="ARBA00022527"/>
    </source>
</evidence>
<dbReference type="InterPro" id="IPR008271">
    <property type="entry name" value="Ser/Thr_kinase_AS"/>
</dbReference>
<gene>
    <name evidence="8" type="ORF">FSCOSCO3_A032873</name>
</gene>
<dbReference type="PANTHER" id="PTHR24058">
    <property type="entry name" value="DUAL SPECIFICITY PROTEIN KINASE"/>
    <property type="match status" value="1"/>
</dbReference>
<dbReference type="GO" id="GO:0005737">
    <property type="term" value="C:cytoplasm"/>
    <property type="evidence" value="ECO:0007669"/>
    <property type="project" value="TreeGrafter"/>
</dbReference>
<dbReference type="GO" id="GO:0003714">
    <property type="term" value="F:transcription corepressor activity"/>
    <property type="evidence" value="ECO:0007669"/>
    <property type="project" value="TreeGrafter"/>
</dbReference>
<keyword evidence="2" id="KW-0808">Transferase</keyword>
<keyword evidence="8" id="KW-0371">Homeobox</keyword>
<dbReference type="GO" id="GO:0016605">
    <property type="term" value="C:PML body"/>
    <property type="evidence" value="ECO:0007669"/>
    <property type="project" value="TreeGrafter"/>
</dbReference>
<dbReference type="InterPro" id="IPR011009">
    <property type="entry name" value="Kinase-like_dom_sf"/>
</dbReference>
<accession>A0AAV1PQT1</accession>
<dbReference type="GO" id="GO:0007224">
    <property type="term" value="P:smoothened signaling pathway"/>
    <property type="evidence" value="ECO:0007669"/>
    <property type="project" value="TreeGrafter"/>
</dbReference>
<feature type="region of interest" description="Disordered" evidence="6">
    <location>
        <begin position="1"/>
        <end position="37"/>
    </location>
</feature>
<protein>
    <submittedName>
        <fullName evidence="8">Homeodomain-interacting protein kinase 4-like isoform X1</fullName>
    </submittedName>
</protein>
<feature type="compositionally biased region" description="Low complexity" evidence="6">
    <location>
        <begin position="15"/>
        <end position="28"/>
    </location>
</feature>
<dbReference type="GO" id="GO:0004674">
    <property type="term" value="F:protein serine/threonine kinase activity"/>
    <property type="evidence" value="ECO:0007669"/>
    <property type="project" value="UniProtKB-KW"/>
</dbReference>
<dbReference type="GO" id="GO:0003713">
    <property type="term" value="F:transcription coactivator activity"/>
    <property type="evidence" value="ECO:0007669"/>
    <property type="project" value="TreeGrafter"/>
</dbReference>
<dbReference type="GO" id="GO:0045944">
    <property type="term" value="P:positive regulation of transcription by RNA polymerase II"/>
    <property type="evidence" value="ECO:0007669"/>
    <property type="project" value="TreeGrafter"/>
</dbReference>
<feature type="domain" description="Protein kinase" evidence="7">
    <location>
        <begin position="55"/>
        <end position="375"/>
    </location>
</feature>
<dbReference type="GO" id="GO:0042771">
    <property type="term" value="P:intrinsic apoptotic signaling pathway in response to DNA damage by p53 class mediator"/>
    <property type="evidence" value="ECO:0007669"/>
    <property type="project" value="TreeGrafter"/>
</dbReference>
<reference evidence="8 9" key="1">
    <citation type="submission" date="2024-01" db="EMBL/GenBank/DDBJ databases">
        <authorList>
            <person name="Alioto T."/>
            <person name="Alioto T."/>
            <person name="Gomez Garrido J."/>
        </authorList>
    </citation>
    <scope>NUCLEOTIDE SEQUENCE [LARGE SCALE GENOMIC DNA]</scope>
</reference>
<feature type="compositionally biased region" description="Polar residues" evidence="6">
    <location>
        <begin position="489"/>
        <end position="503"/>
    </location>
</feature>
<dbReference type="Proteomes" id="UP001314229">
    <property type="component" value="Unassembled WGS sequence"/>
</dbReference>
<keyword evidence="3" id="KW-0547">Nucleotide-binding</keyword>
<dbReference type="InterPro" id="IPR050494">
    <property type="entry name" value="Ser_Thr_dual-spec_kinase"/>
</dbReference>
<dbReference type="SUPFAM" id="SSF56112">
    <property type="entry name" value="Protein kinase-like (PK-like)"/>
    <property type="match status" value="1"/>
</dbReference>
<evidence type="ECO:0000313" key="8">
    <source>
        <dbReference type="EMBL" id="CAK6973244.1"/>
    </source>
</evidence>